<reference evidence="2 3" key="1">
    <citation type="submission" date="2024-09" db="EMBL/GenBank/DDBJ databases">
        <authorList>
            <person name="Sun Q."/>
            <person name="Mori K."/>
        </authorList>
    </citation>
    <scope>NUCLEOTIDE SEQUENCE [LARGE SCALE GENOMIC DNA]</scope>
    <source>
        <strain evidence="2 3">CECT 8726</strain>
    </source>
</reference>
<evidence type="ECO:0000313" key="2">
    <source>
        <dbReference type="EMBL" id="MFB9230346.1"/>
    </source>
</evidence>
<name>A0ABV5JA62_9RHOB</name>
<evidence type="ECO:0000256" key="1">
    <source>
        <dbReference type="SAM" id="MobiDB-lite"/>
    </source>
</evidence>
<proteinExistence type="predicted"/>
<gene>
    <name evidence="2" type="ORF">ACFFUT_00935</name>
</gene>
<feature type="region of interest" description="Disordered" evidence="1">
    <location>
        <begin position="175"/>
        <end position="204"/>
    </location>
</feature>
<evidence type="ECO:0000313" key="3">
    <source>
        <dbReference type="Proteomes" id="UP001589683"/>
    </source>
</evidence>
<keyword evidence="3" id="KW-1185">Reference proteome</keyword>
<organism evidence="2 3">
    <name type="scientific">Pseudohalocynthiibacter aestuariivivens</name>
    <dbReference type="NCBI Taxonomy" id="1591409"/>
    <lineage>
        <taxon>Bacteria</taxon>
        <taxon>Pseudomonadati</taxon>
        <taxon>Pseudomonadota</taxon>
        <taxon>Alphaproteobacteria</taxon>
        <taxon>Rhodobacterales</taxon>
        <taxon>Paracoccaceae</taxon>
        <taxon>Pseudohalocynthiibacter</taxon>
    </lineage>
</organism>
<accession>A0ABV5JA62</accession>
<protein>
    <submittedName>
        <fullName evidence="2">Uncharacterized protein</fullName>
    </submittedName>
</protein>
<dbReference type="EMBL" id="JBHMEA010000006">
    <property type="protein sequence ID" value="MFB9230346.1"/>
    <property type="molecule type" value="Genomic_DNA"/>
</dbReference>
<dbReference type="Proteomes" id="UP001589683">
    <property type="component" value="Unassembled WGS sequence"/>
</dbReference>
<dbReference type="RefSeq" id="WP_213888609.1">
    <property type="nucleotide sequence ID" value="NZ_JAGFNU010000004.1"/>
</dbReference>
<feature type="compositionally biased region" description="Basic and acidic residues" evidence="1">
    <location>
        <begin position="175"/>
        <end position="185"/>
    </location>
</feature>
<sequence>MAKKKPRKALSSLVVGSGITTRRRQPSIVDLAYREKAISGALVDSRANVSPAIPFQTFREEVEEYCRNTYESEDLVDPFKFIHPQGKYAPLEASFVLSKGETYLKEKSDLGFLLAANVFCPDEDHSHLWYASRLANELTRLDLISAKVRDGNEPAEALVAYAAHVGSELGGLDKERRMKSEHERNAQLGERQVGGSSRGGQTTAQLKRDIYAEPYEEMNRRIEDGETLSHAARQVVREFDLKIKPQSLVKSYRNNRIDKGQDL</sequence>
<comment type="caution">
    <text evidence="2">The sequence shown here is derived from an EMBL/GenBank/DDBJ whole genome shotgun (WGS) entry which is preliminary data.</text>
</comment>